<sequence>MRYYYTVEYRWVWGPLSKGKDVVRMCIIKLEMCTDWCRSSRCWDRDLVVMCWGCVTLFTNVMVRRHLHGVEAITTYGKRALLHDDAFASTSSCLRLFARDYR</sequence>
<dbReference type="Proteomes" id="UP000636800">
    <property type="component" value="Chromosome 3"/>
</dbReference>
<gene>
    <name evidence="1" type="ORF">HPP92_007503</name>
</gene>
<reference evidence="1 2" key="1">
    <citation type="journal article" date="2020" name="Nat. Food">
        <title>A phased Vanilla planifolia genome enables genetic improvement of flavour and production.</title>
        <authorList>
            <person name="Hasing T."/>
            <person name="Tang H."/>
            <person name="Brym M."/>
            <person name="Khazi F."/>
            <person name="Huang T."/>
            <person name="Chambers A.H."/>
        </authorList>
    </citation>
    <scope>NUCLEOTIDE SEQUENCE [LARGE SCALE GENOMIC DNA]</scope>
    <source>
        <tissue evidence="1">Leaf</tissue>
    </source>
</reference>
<keyword evidence="2" id="KW-1185">Reference proteome</keyword>
<organism evidence="1 2">
    <name type="scientific">Vanilla planifolia</name>
    <name type="common">Vanilla</name>
    <dbReference type="NCBI Taxonomy" id="51239"/>
    <lineage>
        <taxon>Eukaryota</taxon>
        <taxon>Viridiplantae</taxon>
        <taxon>Streptophyta</taxon>
        <taxon>Embryophyta</taxon>
        <taxon>Tracheophyta</taxon>
        <taxon>Spermatophyta</taxon>
        <taxon>Magnoliopsida</taxon>
        <taxon>Liliopsida</taxon>
        <taxon>Asparagales</taxon>
        <taxon>Orchidaceae</taxon>
        <taxon>Vanilloideae</taxon>
        <taxon>Vanilleae</taxon>
        <taxon>Vanilla</taxon>
    </lineage>
</organism>
<dbReference type="AlphaFoldDB" id="A0A835V7W4"/>
<comment type="caution">
    <text evidence="1">The sequence shown here is derived from an EMBL/GenBank/DDBJ whole genome shotgun (WGS) entry which is preliminary data.</text>
</comment>
<protein>
    <submittedName>
        <fullName evidence="1">Uncharacterized protein</fullName>
    </submittedName>
</protein>
<evidence type="ECO:0000313" key="1">
    <source>
        <dbReference type="EMBL" id="KAG0488692.1"/>
    </source>
</evidence>
<dbReference type="OrthoDB" id="658712at2759"/>
<name>A0A835V7W4_VANPL</name>
<evidence type="ECO:0000313" key="2">
    <source>
        <dbReference type="Proteomes" id="UP000636800"/>
    </source>
</evidence>
<dbReference type="EMBL" id="JADCNL010000003">
    <property type="protein sequence ID" value="KAG0488692.1"/>
    <property type="molecule type" value="Genomic_DNA"/>
</dbReference>
<accession>A0A835V7W4</accession>
<proteinExistence type="predicted"/>